<dbReference type="InterPro" id="IPR047057">
    <property type="entry name" value="MerR_fam"/>
</dbReference>
<protein>
    <submittedName>
        <fullName evidence="3">MerR family transcriptional regulator</fullName>
    </submittedName>
</protein>
<dbReference type="Pfam" id="PF13411">
    <property type="entry name" value="MerR_1"/>
    <property type="match status" value="1"/>
</dbReference>
<keyword evidence="4" id="KW-1185">Reference proteome</keyword>
<proteinExistence type="predicted"/>
<evidence type="ECO:0000313" key="4">
    <source>
        <dbReference type="Proteomes" id="UP000218387"/>
    </source>
</evidence>
<sequence length="300" mass="34487">MRTVKQVAALTGVSVRTLQYYDEIGVFKPTEVTEAGYRLYDDEALRTLQQILFFKELDFPLKDIREIMADPGFDKTRAFKKQRELLRARRDRLNKLLDLLDKLEKGESCVSFEAFDLSEYLRILEEFKKENTADIVRHWGSVEAFEQFMKKVKEDETHIAELAIKQYGSVAKYTAAMKDSIAHFSENMEKIEAMKQNGAIEKNAALMEALYSSREKDPASPEVQAIVGELIALGEEMNLNIDKGEHYWDMMIDWYLHNDAVIKAIDAQKGPGTSAFVGRALACYFGKERVRVQMHEKYGV</sequence>
<dbReference type="PANTHER" id="PTHR30204">
    <property type="entry name" value="REDOX-CYCLING DRUG-SENSING TRANSCRIPTIONAL ACTIVATOR SOXR"/>
    <property type="match status" value="1"/>
</dbReference>
<gene>
    <name evidence="3" type="ORF">CPZ25_000820</name>
</gene>
<dbReference type="SUPFAM" id="SSF46955">
    <property type="entry name" value="Putative DNA-binding domain"/>
    <property type="match status" value="1"/>
</dbReference>
<accession>A0A4P9C3M6</accession>
<dbReference type="InterPro" id="IPR000551">
    <property type="entry name" value="MerR-type_HTH_dom"/>
</dbReference>
<dbReference type="SMART" id="SM00422">
    <property type="entry name" value="HTH_MERR"/>
    <property type="match status" value="1"/>
</dbReference>
<dbReference type="GO" id="GO:0003700">
    <property type="term" value="F:DNA-binding transcription factor activity"/>
    <property type="evidence" value="ECO:0007669"/>
    <property type="project" value="InterPro"/>
</dbReference>
<dbReference type="AlphaFoldDB" id="A0A4P9C3M6"/>
<organism evidence="3 4">
    <name type="scientific">Eubacterium maltosivorans</name>
    <dbReference type="NCBI Taxonomy" id="2041044"/>
    <lineage>
        <taxon>Bacteria</taxon>
        <taxon>Bacillati</taxon>
        <taxon>Bacillota</taxon>
        <taxon>Clostridia</taxon>
        <taxon>Eubacteriales</taxon>
        <taxon>Eubacteriaceae</taxon>
        <taxon>Eubacterium</taxon>
    </lineage>
</organism>
<dbReference type="Proteomes" id="UP000218387">
    <property type="component" value="Chromosome"/>
</dbReference>
<dbReference type="Pfam" id="PF07739">
    <property type="entry name" value="TipAS"/>
    <property type="match status" value="1"/>
</dbReference>
<dbReference type="InterPro" id="IPR012925">
    <property type="entry name" value="TipAS_dom"/>
</dbReference>
<dbReference type="PROSITE" id="PS50937">
    <property type="entry name" value="HTH_MERR_2"/>
    <property type="match status" value="1"/>
</dbReference>
<keyword evidence="1" id="KW-0238">DNA-binding</keyword>
<name>A0A4P9C3M6_EUBML</name>
<reference evidence="3 4" key="1">
    <citation type="submission" date="2018-05" db="EMBL/GenBank/DDBJ databases">
        <title>Genome comparison of Eubacterium sp.</title>
        <authorList>
            <person name="Feng Y."/>
            <person name="Sanchez-Andrea I."/>
            <person name="Stams A.J.M."/>
            <person name="De Vos W.M."/>
        </authorList>
    </citation>
    <scope>NUCLEOTIDE SEQUENCE [LARGE SCALE GENOMIC DNA]</scope>
    <source>
        <strain evidence="3 4">YI</strain>
    </source>
</reference>
<evidence type="ECO:0000256" key="1">
    <source>
        <dbReference type="ARBA" id="ARBA00023125"/>
    </source>
</evidence>
<dbReference type="RefSeq" id="WP_096919369.1">
    <property type="nucleotide sequence ID" value="NZ_CP029487.1"/>
</dbReference>
<dbReference type="Gene3D" id="1.10.1660.10">
    <property type="match status" value="1"/>
</dbReference>
<dbReference type="KEGG" id="emt:CPZ25_000820"/>
<evidence type="ECO:0000313" key="3">
    <source>
        <dbReference type="EMBL" id="QCT69907.1"/>
    </source>
</evidence>
<dbReference type="PANTHER" id="PTHR30204:SF90">
    <property type="entry name" value="HTH-TYPE TRANSCRIPTIONAL ACTIVATOR MTA"/>
    <property type="match status" value="1"/>
</dbReference>
<dbReference type="InterPro" id="IPR009061">
    <property type="entry name" value="DNA-bd_dom_put_sf"/>
</dbReference>
<dbReference type="GO" id="GO:0003677">
    <property type="term" value="F:DNA binding"/>
    <property type="evidence" value="ECO:0007669"/>
    <property type="project" value="UniProtKB-KW"/>
</dbReference>
<dbReference type="CDD" id="cd01106">
    <property type="entry name" value="HTH_TipAL-Mta"/>
    <property type="match status" value="1"/>
</dbReference>
<feature type="domain" description="HTH merR-type" evidence="2">
    <location>
        <begin position="1"/>
        <end position="70"/>
    </location>
</feature>
<evidence type="ECO:0000259" key="2">
    <source>
        <dbReference type="PROSITE" id="PS50937"/>
    </source>
</evidence>
<dbReference type="EMBL" id="CP029487">
    <property type="protein sequence ID" value="QCT69907.1"/>
    <property type="molecule type" value="Genomic_DNA"/>
</dbReference>